<dbReference type="STRING" id="1149755.A0A2J6S5N8"/>
<evidence type="ECO:0000256" key="2">
    <source>
        <dbReference type="ARBA" id="ARBA00023002"/>
    </source>
</evidence>
<dbReference type="EMBL" id="KZ613939">
    <property type="protein sequence ID" value="PMD46077.1"/>
    <property type="molecule type" value="Genomic_DNA"/>
</dbReference>
<dbReference type="CDD" id="cd05374">
    <property type="entry name" value="17beta-HSD-like_SDR_c"/>
    <property type="match status" value="1"/>
</dbReference>
<dbReference type="Pfam" id="PF00106">
    <property type="entry name" value="adh_short"/>
    <property type="match status" value="1"/>
</dbReference>
<proteinExistence type="inferred from homology"/>
<organism evidence="5 6">
    <name type="scientific">Hyaloscypha variabilis (strain UAMH 11265 / GT02V1 / F)</name>
    <name type="common">Meliniomyces variabilis</name>
    <dbReference type="NCBI Taxonomy" id="1149755"/>
    <lineage>
        <taxon>Eukaryota</taxon>
        <taxon>Fungi</taxon>
        <taxon>Dikarya</taxon>
        <taxon>Ascomycota</taxon>
        <taxon>Pezizomycotina</taxon>
        <taxon>Leotiomycetes</taxon>
        <taxon>Helotiales</taxon>
        <taxon>Hyaloscyphaceae</taxon>
        <taxon>Hyaloscypha</taxon>
        <taxon>Hyaloscypha variabilis</taxon>
    </lineage>
</organism>
<evidence type="ECO:0000313" key="6">
    <source>
        <dbReference type="Proteomes" id="UP000235786"/>
    </source>
</evidence>
<dbReference type="GO" id="GO:0000140">
    <property type="term" value="F:acylglycerone-phosphate reductase (NADP+) activity"/>
    <property type="evidence" value="ECO:0007669"/>
    <property type="project" value="TreeGrafter"/>
</dbReference>
<dbReference type="GO" id="GO:0004806">
    <property type="term" value="F:triacylglycerol lipase activity"/>
    <property type="evidence" value="ECO:0007669"/>
    <property type="project" value="TreeGrafter"/>
</dbReference>
<keyword evidence="2" id="KW-0560">Oxidoreductase</keyword>
<dbReference type="FunFam" id="3.40.50.720:FF:000261">
    <property type="entry name" value="NADPH-dependent 1-acyldihydroxyacetone phosphate reductase"/>
    <property type="match status" value="1"/>
</dbReference>
<dbReference type="InterPro" id="IPR002347">
    <property type="entry name" value="SDR_fam"/>
</dbReference>
<sequence length="285" mass="32113">MEMQSRTVLITGCSPGGIGYSLAREFHSRGFRVFGTARDRKALEILRENGIDAMELEITSDASIQHLKAQIEQITGGSLDILINNVGVSCTVPCLDLTLRDIKTVFEINLFGTMRMVQVFAPLLIKSAGLIVNIGSVAGIVPYVFGGAYNASKAALHSYSDVLKIEMAPLNVRVVTVITGGVRSNISQKKKSLPEDSLYWPIHEDYENRQGNSQHSAMRSEEYARKVVDDLIHPRVTGWLWHGNKAHLVRILYWILPFSFWTGYFSRKFGLYRLKLWWEQNHGNK</sequence>
<gene>
    <name evidence="5" type="ORF">L207DRAFT_479671</name>
</gene>
<evidence type="ECO:0000256" key="4">
    <source>
        <dbReference type="SAM" id="Phobius"/>
    </source>
</evidence>
<dbReference type="PANTHER" id="PTHR44169:SF6">
    <property type="entry name" value="NADPH-DEPENDENT 1-ACYLDIHYDROXYACETONE PHOSPHATE REDUCTASE"/>
    <property type="match status" value="1"/>
</dbReference>
<name>A0A2J6S5N8_HYAVF</name>
<dbReference type="PANTHER" id="PTHR44169">
    <property type="entry name" value="NADPH-DEPENDENT 1-ACYLDIHYDROXYACETONE PHOSPHATE REDUCTASE"/>
    <property type="match status" value="1"/>
</dbReference>
<dbReference type="AlphaFoldDB" id="A0A2J6S5N8"/>
<dbReference type="Gene3D" id="3.40.50.720">
    <property type="entry name" value="NAD(P)-binding Rossmann-like Domain"/>
    <property type="match status" value="1"/>
</dbReference>
<dbReference type="PRINTS" id="PR00080">
    <property type="entry name" value="SDRFAMILY"/>
</dbReference>
<keyword evidence="4" id="KW-0812">Transmembrane</keyword>
<keyword evidence="6" id="KW-1185">Reference proteome</keyword>
<dbReference type="InterPro" id="IPR036291">
    <property type="entry name" value="NAD(P)-bd_dom_sf"/>
</dbReference>
<dbReference type="GO" id="GO:0019433">
    <property type="term" value="P:triglyceride catabolic process"/>
    <property type="evidence" value="ECO:0007669"/>
    <property type="project" value="TreeGrafter"/>
</dbReference>
<dbReference type="SUPFAM" id="SSF51735">
    <property type="entry name" value="NAD(P)-binding Rossmann-fold domains"/>
    <property type="match status" value="1"/>
</dbReference>
<evidence type="ECO:0000256" key="3">
    <source>
        <dbReference type="RuleBase" id="RU000363"/>
    </source>
</evidence>
<dbReference type="Proteomes" id="UP000235786">
    <property type="component" value="Unassembled WGS sequence"/>
</dbReference>
<feature type="transmembrane region" description="Helical" evidence="4">
    <location>
        <begin position="247"/>
        <end position="265"/>
    </location>
</feature>
<dbReference type="GO" id="GO:0005783">
    <property type="term" value="C:endoplasmic reticulum"/>
    <property type="evidence" value="ECO:0007669"/>
    <property type="project" value="TreeGrafter"/>
</dbReference>
<evidence type="ECO:0000256" key="1">
    <source>
        <dbReference type="ARBA" id="ARBA00006484"/>
    </source>
</evidence>
<evidence type="ECO:0000313" key="5">
    <source>
        <dbReference type="EMBL" id="PMD46077.1"/>
    </source>
</evidence>
<comment type="similarity">
    <text evidence="1 3">Belongs to the short-chain dehydrogenases/reductases (SDR) family.</text>
</comment>
<keyword evidence="4" id="KW-0472">Membrane</keyword>
<reference evidence="5 6" key="1">
    <citation type="submission" date="2016-04" db="EMBL/GenBank/DDBJ databases">
        <title>A degradative enzymes factory behind the ericoid mycorrhizal symbiosis.</title>
        <authorList>
            <consortium name="DOE Joint Genome Institute"/>
            <person name="Martino E."/>
            <person name="Morin E."/>
            <person name="Grelet G."/>
            <person name="Kuo A."/>
            <person name="Kohler A."/>
            <person name="Daghino S."/>
            <person name="Barry K."/>
            <person name="Choi C."/>
            <person name="Cichocki N."/>
            <person name="Clum A."/>
            <person name="Copeland A."/>
            <person name="Hainaut M."/>
            <person name="Haridas S."/>
            <person name="Labutti K."/>
            <person name="Lindquist E."/>
            <person name="Lipzen A."/>
            <person name="Khouja H.-R."/>
            <person name="Murat C."/>
            <person name="Ohm R."/>
            <person name="Olson A."/>
            <person name="Spatafora J."/>
            <person name="Veneault-Fourrey C."/>
            <person name="Henrissat B."/>
            <person name="Grigoriev I."/>
            <person name="Martin F."/>
            <person name="Perotto S."/>
        </authorList>
    </citation>
    <scope>NUCLEOTIDE SEQUENCE [LARGE SCALE GENOMIC DNA]</scope>
    <source>
        <strain evidence="5 6">F</strain>
    </source>
</reference>
<protein>
    <submittedName>
        <fullName evidence="5">NAD(P)-binding protein</fullName>
    </submittedName>
</protein>
<dbReference type="GO" id="GO:0005811">
    <property type="term" value="C:lipid droplet"/>
    <property type="evidence" value="ECO:0007669"/>
    <property type="project" value="TreeGrafter"/>
</dbReference>
<dbReference type="PRINTS" id="PR00081">
    <property type="entry name" value="GDHRDH"/>
</dbReference>
<feature type="transmembrane region" description="Helical" evidence="4">
    <location>
        <begin position="123"/>
        <end position="145"/>
    </location>
</feature>
<dbReference type="OrthoDB" id="2102561at2759"/>
<dbReference type="GO" id="GO:0006654">
    <property type="term" value="P:phosphatidic acid biosynthetic process"/>
    <property type="evidence" value="ECO:0007669"/>
    <property type="project" value="TreeGrafter"/>
</dbReference>
<accession>A0A2J6S5N8</accession>
<keyword evidence="4" id="KW-1133">Transmembrane helix</keyword>